<dbReference type="AlphaFoldDB" id="A0A7J6HHJ3"/>
<dbReference type="SUPFAM" id="SSF52833">
    <property type="entry name" value="Thioredoxin-like"/>
    <property type="match status" value="1"/>
</dbReference>
<comment type="caution">
    <text evidence="1">The sequence shown here is derived from an EMBL/GenBank/DDBJ whole genome shotgun (WGS) entry which is preliminary data.</text>
</comment>
<dbReference type="EMBL" id="JAATIP010000013">
    <property type="protein sequence ID" value="KAF4393850.1"/>
    <property type="molecule type" value="Genomic_DNA"/>
</dbReference>
<organism evidence="1 2">
    <name type="scientific">Cannabis sativa</name>
    <name type="common">Hemp</name>
    <name type="synonym">Marijuana</name>
    <dbReference type="NCBI Taxonomy" id="3483"/>
    <lineage>
        <taxon>Eukaryota</taxon>
        <taxon>Viridiplantae</taxon>
        <taxon>Streptophyta</taxon>
        <taxon>Embryophyta</taxon>
        <taxon>Tracheophyta</taxon>
        <taxon>Spermatophyta</taxon>
        <taxon>Magnoliopsida</taxon>
        <taxon>eudicotyledons</taxon>
        <taxon>Gunneridae</taxon>
        <taxon>Pentapetalae</taxon>
        <taxon>rosids</taxon>
        <taxon>fabids</taxon>
        <taxon>Rosales</taxon>
        <taxon>Cannabaceae</taxon>
        <taxon>Cannabis</taxon>
    </lineage>
</organism>
<gene>
    <name evidence="1" type="ORF">F8388_018341</name>
</gene>
<dbReference type="Proteomes" id="UP000525078">
    <property type="component" value="Unassembled WGS sequence"/>
</dbReference>
<accession>A0A7J6HHJ3</accession>
<dbReference type="PANTHER" id="PTHR36076">
    <property type="entry name" value="THIOREDOXIN SUPERFAMILY PROTEIN"/>
    <property type="match status" value="1"/>
</dbReference>
<dbReference type="InterPro" id="IPR036249">
    <property type="entry name" value="Thioredoxin-like_sf"/>
</dbReference>
<dbReference type="PANTHER" id="PTHR36076:SF1">
    <property type="entry name" value="THIOREDOXIN SUPERFAMILY PROTEIN"/>
    <property type="match status" value="1"/>
</dbReference>
<evidence type="ECO:0000313" key="2">
    <source>
        <dbReference type="Proteomes" id="UP000525078"/>
    </source>
</evidence>
<name>A0A7J6HHJ3_CANSA</name>
<sequence>MQLEAQGSLEARTVLKLTRSTPQSFWGGVGFTPKLEIKMTEIGVQLYEMGEPSFYERMINHLRATSKYYTGYPKDLGPSRVIDFTSERDFVHLLHEGYPVVAAFTIRCNLTRHLDKVLEEAASEFYPHVKFIRVECPKYPGFCISRQKTEYPFIEIFHTPEQFSTTSNAATTSPSSLRMASVSLRKWSMARNRSMGQVKTEEWNERDLHGSKLMGALLPFNTLSRGHLRFLVAQQDDRRVEHHQKRKCCLENSSSRLFCLQNFFIGTEKGDFLFENASERVRESEYKRLRAPSNQGRIVDTNITKYSVKVIPYNYDLSAYGFREFFKRHGIRSSDPK</sequence>
<protein>
    <submittedName>
        <fullName evidence="1">Uncharacterized protein</fullName>
    </submittedName>
</protein>
<evidence type="ECO:0000313" key="1">
    <source>
        <dbReference type="EMBL" id="KAF4393850.1"/>
    </source>
</evidence>
<reference evidence="1 2" key="1">
    <citation type="journal article" date="2020" name="bioRxiv">
        <title>Sequence and annotation of 42 cannabis genomes reveals extensive copy number variation in cannabinoid synthesis and pathogen resistance genes.</title>
        <authorList>
            <person name="Mckernan K.J."/>
            <person name="Helbert Y."/>
            <person name="Kane L.T."/>
            <person name="Ebling H."/>
            <person name="Zhang L."/>
            <person name="Liu B."/>
            <person name="Eaton Z."/>
            <person name="Mclaughlin S."/>
            <person name="Kingan S."/>
            <person name="Baybayan P."/>
            <person name="Concepcion G."/>
            <person name="Jordan M."/>
            <person name="Riva A."/>
            <person name="Barbazuk W."/>
            <person name="Harkins T."/>
        </authorList>
    </citation>
    <scope>NUCLEOTIDE SEQUENCE [LARGE SCALE GENOMIC DNA]</scope>
    <source>
        <strain evidence="2">cv. Jamaican Lion 4</strain>
        <tissue evidence="1">Leaf</tissue>
    </source>
</reference>
<proteinExistence type="predicted"/>